<accession>A0AAD7CK76</accession>
<evidence type="ECO:0000256" key="1">
    <source>
        <dbReference type="SAM" id="MobiDB-lite"/>
    </source>
</evidence>
<comment type="caution">
    <text evidence="2">The sequence shown here is derived from an EMBL/GenBank/DDBJ whole genome shotgun (WGS) entry which is preliminary data.</text>
</comment>
<organism evidence="2 3">
    <name type="scientific">Roridomyces roridus</name>
    <dbReference type="NCBI Taxonomy" id="1738132"/>
    <lineage>
        <taxon>Eukaryota</taxon>
        <taxon>Fungi</taxon>
        <taxon>Dikarya</taxon>
        <taxon>Basidiomycota</taxon>
        <taxon>Agaricomycotina</taxon>
        <taxon>Agaricomycetes</taxon>
        <taxon>Agaricomycetidae</taxon>
        <taxon>Agaricales</taxon>
        <taxon>Marasmiineae</taxon>
        <taxon>Mycenaceae</taxon>
        <taxon>Roridomyces</taxon>
    </lineage>
</organism>
<protein>
    <recommendedName>
        <fullName evidence="4">C2H2-type domain-containing protein</fullName>
    </recommendedName>
</protein>
<evidence type="ECO:0000313" key="2">
    <source>
        <dbReference type="EMBL" id="KAJ7650915.1"/>
    </source>
</evidence>
<sequence>MSLTLPIQTLLTMQISLRIGSDGQIDSLEMGSVNPDALGGAPQLDGLKLHVQSAITDSSGVRLTMSASMERQPLCSLSPILEPTLVGAERFDLFSQITSGSFEFPGLFDPSQTLADRAELGLTAHKTNQFEAFPISSDLLLEDIPMGLADVGLQDGDAGIWLATCATTPDNDATPSPSDTTSCSEGIFSPVASESSDTSTNSPCLSTSEPEHGYKPKSHKPRHKLLPRHALFRKQSNQTRTRFPCTMGCVLAFSRRHDRLRHEVSQHGRPKQWECDLCAKFFSSQKTLEKHNMRCKERAK</sequence>
<feature type="region of interest" description="Disordered" evidence="1">
    <location>
        <begin position="169"/>
        <end position="225"/>
    </location>
</feature>
<dbReference type="InterPro" id="IPR036236">
    <property type="entry name" value="Znf_C2H2_sf"/>
</dbReference>
<reference evidence="2" key="1">
    <citation type="submission" date="2023-03" db="EMBL/GenBank/DDBJ databases">
        <title>Massive genome expansion in bonnet fungi (Mycena s.s.) driven by repeated elements and novel gene families across ecological guilds.</title>
        <authorList>
            <consortium name="Lawrence Berkeley National Laboratory"/>
            <person name="Harder C.B."/>
            <person name="Miyauchi S."/>
            <person name="Viragh M."/>
            <person name="Kuo A."/>
            <person name="Thoen E."/>
            <person name="Andreopoulos B."/>
            <person name="Lu D."/>
            <person name="Skrede I."/>
            <person name="Drula E."/>
            <person name="Henrissat B."/>
            <person name="Morin E."/>
            <person name="Kohler A."/>
            <person name="Barry K."/>
            <person name="LaButti K."/>
            <person name="Morin E."/>
            <person name="Salamov A."/>
            <person name="Lipzen A."/>
            <person name="Mereny Z."/>
            <person name="Hegedus B."/>
            <person name="Baldrian P."/>
            <person name="Stursova M."/>
            <person name="Weitz H."/>
            <person name="Taylor A."/>
            <person name="Grigoriev I.V."/>
            <person name="Nagy L.G."/>
            <person name="Martin F."/>
            <person name="Kauserud H."/>
        </authorList>
    </citation>
    <scope>NUCLEOTIDE SEQUENCE</scope>
    <source>
        <strain evidence="2">9284</strain>
    </source>
</reference>
<feature type="compositionally biased region" description="Basic residues" evidence="1">
    <location>
        <begin position="215"/>
        <end position="225"/>
    </location>
</feature>
<dbReference type="Gene3D" id="3.30.160.60">
    <property type="entry name" value="Classic Zinc Finger"/>
    <property type="match status" value="1"/>
</dbReference>
<gene>
    <name evidence="2" type="ORF">FB45DRAFT_1078170</name>
</gene>
<dbReference type="EMBL" id="JARKIF010000001">
    <property type="protein sequence ID" value="KAJ7650915.1"/>
    <property type="molecule type" value="Genomic_DNA"/>
</dbReference>
<keyword evidence="3" id="KW-1185">Reference proteome</keyword>
<name>A0AAD7CK76_9AGAR</name>
<dbReference type="AlphaFoldDB" id="A0AAD7CK76"/>
<evidence type="ECO:0000313" key="3">
    <source>
        <dbReference type="Proteomes" id="UP001221142"/>
    </source>
</evidence>
<dbReference type="Proteomes" id="UP001221142">
    <property type="component" value="Unassembled WGS sequence"/>
</dbReference>
<evidence type="ECO:0008006" key="4">
    <source>
        <dbReference type="Google" id="ProtNLM"/>
    </source>
</evidence>
<proteinExistence type="predicted"/>
<feature type="compositionally biased region" description="Polar residues" evidence="1">
    <location>
        <begin position="169"/>
        <end position="184"/>
    </location>
</feature>
<feature type="compositionally biased region" description="Polar residues" evidence="1">
    <location>
        <begin position="192"/>
        <end position="208"/>
    </location>
</feature>
<dbReference type="SUPFAM" id="SSF57667">
    <property type="entry name" value="beta-beta-alpha zinc fingers"/>
    <property type="match status" value="1"/>
</dbReference>